<name>A0A1Q3CZB4_CEPFO</name>
<accession>A0A1Q3CZB4</accession>
<dbReference type="EMBL" id="BDDD01003586">
    <property type="protein sequence ID" value="GAV85481.1"/>
    <property type="molecule type" value="Genomic_DNA"/>
</dbReference>
<gene>
    <name evidence="1" type="ORF">CFOL_v3_28917</name>
</gene>
<proteinExistence type="predicted"/>
<dbReference type="AlphaFoldDB" id="A0A1Q3CZB4"/>
<organism evidence="1 2">
    <name type="scientific">Cephalotus follicularis</name>
    <name type="common">Albany pitcher plant</name>
    <dbReference type="NCBI Taxonomy" id="3775"/>
    <lineage>
        <taxon>Eukaryota</taxon>
        <taxon>Viridiplantae</taxon>
        <taxon>Streptophyta</taxon>
        <taxon>Embryophyta</taxon>
        <taxon>Tracheophyta</taxon>
        <taxon>Spermatophyta</taxon>
        <taxon>Magnoliopsida</taxon>
        <taxon>eudicotyledons</taxon>
        <taxon>Gunneridae</taxon>
        <taxon>Pentapetalae</taxon>
        <taxon>rosids</taxon>
        <taxon>fabids</taxon>
        <taxon>Oxalidales</taxon>
        <taxon>Cephalotaceae</taxon>
        <taxon>Cephalotus</taxon>
    </lineage>
</organism>
<comment type="caution">
    <text evidence="1">The sequence shown here is derived from an EMBL/GenBank/DDBJ whole genome shotgun (WGS) entry which is preliminary data.</text>
</comment>
<protein>
    <submittedName>
        <fullName evidence="1">UBN2 domain-containing protein</fullName>
    </submittedName>
</protein>
<keyword evidence="2" id="KW-1185">Reference proteome</keyword>
<evidence type="ECO:0000313" key="2">
    <source>
        <dbReference type="Proteomes" id="UP000187406"/>
    </source>
</evidence>
<dbReference type="Proteomes" id="UP000187406">
    <property type="component" value="Unassembled WGS sequence"/>
</dbReference>
<evidence type="ECO:0000313" key="1">
    <source>
        <dbReference type="EMBL" id="GAV85481.1"/>
    </source>
</evidence>
<dbReference type="PANTHER" id="PTHR47481:SF22">
    <property type="entry name" value="RETROTRANSPOSON GAG DOMAIN-CONTAINING PROTEIN"/>
    <property type="match status" value="1"/>
</dbReference>
<dbReference type="PANTHER" id="PTHR47481">
    <property type="match status" value="1"/>
</dbReference>
<dbReference type="InParanoid" id="A0A1Q3CZB4"/>
<dbReference type="OrthoDB" id="695165at2759"/>
<sequence length="129" mass="14228">MQLKYQLLQLKCGTMSISDCLYKVNGIVANLATSANPVSKQDTILSILRGLRPEYDSFATSITAWLDPISLDEFIGLLLNQEILKEQAAPHLDLSPILTLKVLLTLLNPPLLICEILQVQVITILVEVA</sequence>
<reference evidence="2" key="1">
    <citation type="submission" date="2016-04" db="EMBL/GenBank/DDBJ databases">
        <title>Cephalotus genome sequencing.</title>
        <authorList>
            <person name="Fukushima K."/>
            <person name="Hasebe M."/>
            <person name="Fang X."/>
        </authorList>
    </citation>
    <scope>NUCLEOTIDE SEQUENCE [LARGE SCALE GENOMIC DNA]</scope>
    <source>
        <strain evidence="2">cv. St1</strain>
    </source>
</reference>